<gene>
    <name evidence="1" type="ORF">BN874_1580026</name>
</gene>
<dbReference type="AlphaFoldDB" id="A0A7U7G979"/>
<evidence type="ECO:0000313" key="2">
    <source>
        <dbReference type="Proteomes" id="UP000019184"/>
    </source>
</evidence>
<dbReference type="EMBL" id="CBTK010000066">
    <property type="protein sequence ID" value="CDH44238.1"/>
    <property type="molecule type" value="Genomic_DNA"/>
</dbReference>
<name>A0A7U7G979_9GAMM</name>
<dbReference type="RefSeq" id="WP_034431413.1">
    <property type="nucleotide sequence ID" value="NZ_CBTK010000066.1"/>
</dbReference>
<dbReference type="OrthoDB" id="9763644at2"/>
<evidence type="ECO:0008006" key="3">
    <source>
        <dbReference type="Google" id="ProtNLM"/>
    </source>
</evidence>
<dbReference type="Proteomes" id="UP000019184">
    <property type="component" value="Unassembled WGS sequence"/>
</dbReference>
<protein>
    <recommendedName>
        <fullName evidence="3">Toprim domain-containing protein</fullName>
    </recommendedName>
</protein>
<comment type="caution">
    <text evidence="1">The sequence shown here is derived from an EMBL/GenBank/DDBJ whole genome shotgun (WGS) entry which is preliminary data.</text>
</comment>
<keyword evidence="2" id="KW-1185">Reference proteome</keyword>
<organism evidence="1 2">
    <name type="scientific">Candidatus Contendobacter odensis Run_B_J11</name>
    <dbReference type="NCBI Taxonomy" id="1400861"/>
    <lineage>
        <taxon>Bacteria</taxon>
        <taxon>Pseudomonadati</taxon>
        <taxon>Pseudomonadota</taxon>
        <taxon>Gammaproteobacteria</taxon>
        <taxon>Candidatus Competibacteraceae</taxon>
        <taxon>Candidatus Contendibacter</taxon>
    </lineage>
</organism>
<dbReference type="InterPro" id="IPR034154">
    <property type="entry name" value="TOPRIM_DnaG/twinkle"/>
</dbReference>
<dbReference type="CDD" id="cd01029">
    <property type="entry name" value="TOPRIM_primases"/>
    <property type="match status" value="1"/>
</dbReference>
<proteinExistence type="predicted"/>
<accession>A0A7U7G979</accession>
<evidence type="ECO:0000313" key="1">
    <source>
        <dbReference type="EMBL" id="CDH44238.1"/>
    </source>
</evidence>
<sequence length="300" mass="32851">MDMDIHSDRALLDSIQAALGGSPDKLIFDGKFHRFKLDTSRDAGWYVGHLNNGVPTLICGDWRTGPEGPRFKFGGHSESANVAVASDQDRKRQQLERQQRATQANRAAKLATGIWEVAPRAAEHPYPDRKQIAPGNLRQLTPAVIQRQAPWFQSWCAHHDLHGALLIPMYRHKRIVDLQLINAAGNKLFLPKGDHTGAFMVLGKPSPDQPLIIATGFATCASLRECTGSAVVCAFSDGNLEPVVAAFRNTYPGTPITIAADNDLHSDPAKINSGVRYSTFAARKHNCSLAVPHLDGLKWV</sequence>
<reference evidence="1 2" key="1">
    <citation type="journal article" date="2014" name="ISME J.">
        <title>Candidatus Competibacter-lineage genomes retrieved from metagenomes reveal functional metabolic diversity.</title>
        <authorList>
            <person name="McIlroy S.J."/>
            <person name="Albertsen M."/>
            <person name="Andresen E.K."/>
            <person name="Saunders A.M."/>
            <person name="Kristiansen R."/>
            <person name="Stokholm-Bjerregaard M."/>
            <person name="Nielsen K.L."/>
            <person name="Nielsen P.H."/>
        </authorList>
    </citation>
    <scope>NUCLEOTIDE SEQUENCE [LARGE SCALE GENOMIC DNA]</scope>
    <source>
        <strain evidence="1 2">Run_B_J11</strain>
    </source>
</reference>